<dbReference type="OrthoDB" id="2067629at2"/>
<dbReference type="Proteomes" id="UP000236311">
    <property type="component" value="Unassembled WGS sequence"/>
</dbReference>
<accession>A0A2K4ZMT4</accession>
<feature type="transmembrane region" description="Helical" evidence="1">
    <location>
        <begin position="125"/>
        <end position="148"/>
    </location>
</feature>
<dbReference type="EMBL" id="OFSM01000032">
    <property type="protein sequence ID" value="SOY31809.1"/>
    <property type="molecule type" value="Genomic_DNA"/>
</dbReference>
<keyword evidence="1" id="KW-1133">Transmembrane helix</keyword>
<dbReference type="RefSeq" id="WP_103241786.1">
    <property type="nucleotide sequence ID" value="NZ_JANJZD010000034.1"/>
</dbReference>
<keyword evidence="1" id="KW-0812">Transmembrane</keyword>
<keyword evidence="3" id="KW-1185">Reference proteome</keyword>
<proteinExistence type="predicted"/>
<keyword evidence="1" id="KW-0472">Membrane</keyword>
<evidence type="ECO:0000313" key="2">
    <source>
        <dbReference type="EMBL" id="SOY31809.1"/>
    </source>
</evidence>
<dbReference type="AlphaFoldDB" id="A0A2K4ZMT4"/>
<name>A0A2K4ZMT4_9FIRM</name>
<reference evidence="2 3" key="1">
    <citation type="submission" date="2018-01" db="EMBL/GenBank/DDBJ databases">
        <authorList>
            <person name="Gaut B.S."/>
            <person name="Morton B.R."/>
            <person name="Clegg M.T."/>
            <person name="Duvall M.R."/>
        </authorList>
    </citation>
    <scope>NUCLEOTIDE SEQUENCE [LARGE SCALE GENOMIC DNA]</scope>
    <source>
        <strain evidence="2">GP69</strain>
    </source>
</reference>
<protein>
    <submittedName>
        <fullName evidence="2">Uncharacterized protein</fullName>
    </submittedName>
</protein>
<gene>
    <name evidence="2" type="ORF">AMURIS_04557</name>
</gene>
<sequence length="189" mass="22075">MNSDTSSLSVGGYLFYTEKDAQLARAELKKIEYLEARIDYSAPESIHYIYDQTIRERLFRTPVGWKYLERLHDFLLSQPDIAPESVIDIPLYLTFDGEVREQVNPARERVVPSKKRDRDKEKERFLLSVVLNVLLAAAIVCMFVISFVSENPNIINYERAIAGKYAAWEQELTEREQIIREKELELKIN</sequence>
<organism evidence="2 3">
    <name type="scientific">Acetatifactor muris</name>
    <dbReference type="NCBI Taxonomy" id="879566"/>
    <lineage>
        <taxon>Bacteria</taxon>
        <taxon>Bacillati</taxon>
        <taxon>Bacillota</taxon>
        <taxon>Clostridia</taxon>
        <taxon>Lachnospirales</taxon>
        <taxon>Lachnospiraceae</taxon>
        <taxon>Acetatifactor</taxon>
    </lineage>
</organism>
<evidence type="ECO:0000313" key="3">
    <source>
        <dbReference type="Proteomes" id="UP000236311"/>
    </source>
</evidence>
<evidence type="ECO:0000256" key="1">
    <source>
        <dbReference type="SAM" id="Phobius"/>
    </source>
</evidence>